<dbReference type="Proteomes" id="UP000183569">
    <property type="component" value="Unassembled WGS sequence"/>
</dbReference>
<evidence type="ECO:0000313" key="4">
    <source>
        <dbReference type="EMBL" id="SCX48816.1"/>
    </source>
</evidence>
<reference evidence="4 5" key="1">
    <citation type="submission" date="2016-10" db="EMBL/GenBank/DDBJ databases">
        <authorList>
            <person name="Varghese N."/>
            <person name="Submissions S."/>
        </authorList>
    </citation>
    <scope>NUCLEOTIDE SEQUENCE [LARGE SCALE GENOMIC DNA]</scope>
    <source>
        <strain evidence="4 5">CGMCC 1.12102</strain>
    </source>
</reference>
<comment type="caution">
    <text evidence="4">The sequence shown here is derived from an EMBL/GenBank/DDBJ whole genome shotgun (WGS) entry which is preliminary data.</text>
</comment>
<evidence type="ECO:0000313" key="5">
    <source>
        <dbReference type="Proteomes" id="UP000183569"/>
    </source>
</evidence>
<dbReference type="SUPFAM" id="SSF55729">
    <property type="entry name" value="Acyl-CoA N-acyltransferases (Nat)"/>
    <property type="match status" value="2"/>
</dbReference>
<dbReference type="InterPro" id="IPR000182">
    <property type="entry name" value="GNAT_dom"/>
</dbReference>
<sequence>MNLVAVPAIHYSCEALTTITGACFEGYRVPFSLPPDVFAQRFLAEGLNLVDSCVWLAGDTPAAVALIARRGDCARLAAFAICPQFRGQGVGRQILPPLMAALRTKGVRQMWLEVMSDNHAGIALYHALGFATIQPLFGYQGRADVAEENCTLQERDPLEVVRSAISECHDRLPWQVDPLTAVSLPARAFEYRKHAYALVSTLGDKPLLRFMYVESEYRRKGFACELLQALNQHFPALGTTVAVPERFSSLFQRAGYATMAISQYEMKAEL</sequence>
<dbReference type="RefSeq" id="WP_017457815.1">
    <property type="nucleotide sequence ID" value="NZ_FMUI01000005.1"/>
</dbReference>
<dbReference type="AlphaFoldDB" id="A0A1G4Y5Y4"/>
<gene>
    <name evidence="4" type="ORF">SAMN02927897_02005</name>
</gene>
<dbReference type="CDD" id="cd04301">
    <property type="entry name" value="NAT_SF"/>
    <property type="match status" value="1"/>
</dbReference>
<accession>A0A1G4Y5Y4</accession>
<dbReference type="PANTHER" id="PTHR43420:SF12">
    <property type="entry name" value="N-ACETYLTRANSFERASE DOMAIN-CONTAINING PROTEIN"/>
    <property type="match status" value="1"/>
</dbReference>
<dbReference type="GO" id="GO:0016747">
    <property type="term" value="F:acyltransferase activity, transferring groups other than amino-acyl groups"/>
    <property type="evidence" value="ECO:0007669"/>
    <property type="project" value="InterPro"/>
</dbReference>
<keyword evidence="2" id="KW-0012">Acyltransferase</keyword>
<dbReference type="EMBL" id="FMUI01000005">
    <property type="protein sequence ID" value="SCX48816.1"/>
    <property type="molecule type" value="Genomic_DNA"/>
</dbReference>
<dbReference type="PROSITE" id="PS51186">
    <property type="entry name" value="GNAT"/>
    <property type="match status" value="1"/>
</dbReference>
<proteinExistence type="predicted"/>
<keyword evidence="1 4" id="KW-0808">Transferase</keyword>
<evidence type="ECO:0000256" key="2">
    <source>
        <dbReference type="ARBA" id="ARBA00023315"/>
    </source>
</evidence>
<feature type="domain" description="N-acetyltransferase" evidence="3">
    <location>
        <begin position="9"/>
        <end position="159"/>
    </location>
</feature>
<protein>
    <submittedName>
        <fullName evidence="4">Acetyltransferase (GNAT) family protein</fullName>
    </submittedName>
</protein>
<dbReference type="Pfam" id="PF00583">
    <property type="entry name" value="Acetyltransf_1"/>
    <property type="match status" value="1"/>
</dbReference>
<evidence type="ECO:0000259" key="3">
    <source>
        <dbReference type="PROSITE" id="PS51186"/>
    </source>
</evidence>
<dbReference type="InterPro" id="IPR050680">
    <property type="entry name" value="YpeA/RimI_acetyltransf"/>
</dbReference>
<dbReference type="InterPro" id="IPR016181">
    <property type="entry name" value="Acyl_CoA_acyltransferase"/>
</dbReference>
<dbReference type="PANTHER" id="PTHR43420">
    <property type="entry name" value="ACETYLTRANSFERASE"/>
    <property type="match status" value="1"/>
</dbReference>
<name>A0A1G4Y5Y4_9ENTR</name>
<organism evidence="4 5">
    <name type="scientific">Kosakonia sacchari</name>
    <dbReference type="NCBI Taxonomy" id="1158459"/>
    <lineage>
        <taxon>Bacteria</taxon>
        <taxon>Pseudomonadati</taxon>
        <taxon>Pseudomonadota</taxon>
        <taxon>Gammaproteobacteria</taxon>
        <taxon>Enterobacterales</taxon>
        <taxon>Enterobacteriaceae</taxon>
        <taxon>Kosakonia</taxon>
    </lineage>
</organism>
<evidence type="ECO:0000256" key="1">
    <source>
        <dbReference type="ARBA" id="ARBA00022679"/>
    </source>
</evidence>
<dbReference type="Gene3D" id="3.40.630.30">
    <property type="match status" value="1"/>
</dbReference>
<dbReference type="GeneID" id="23846129"/>